<feature type="compositionally biased region" description="Basic and acidic residues" evidence="1">
    <location>
        <begin position="9"/>
        <end position="25"/>
    </location>
</feature>
<proteinExistence type="predicted"/>
<comment type="caution">
    <text evidence="2">The sequence shown here is derived from an EMBL/GenBank/DDBJ whole genome shotgun (WGS) entry which is preliminary data.</text>
</comment>
<gene>
    <name evidence="2" type="ORF">RRG08_023801</name>
</gene>
<reference evidence="2" key="1">
    <citation type="journal article" date="2023" name="G3 (Bethesda)">
        <title>A reference genome for the long-term kleptoplast-retaining sea slug Elysia crispata morphotype clarki.</title>
        <authorList>
            <person name="Eastman K.E."/>
            <person name="Pendleton A.L."/>
            <person name="Shaikh M.A."/>
            <person name="Suttiyut T."/>
            <person name="Ogas R."/>
            <person name="Tomko P."/>
            <person name="Gavelis G."/>
            <person name="Widhalm J.R."/>
            <person name="Wisecaver J.H."/>
        </authorList>
    </citation>
    <scope>NUCLEOTIDE SEQUENCE</scope>
    <source>
        <strain evidence="2">ECLA1</strain>
    </source>
</reference>
<dbReference type="Proteomes" id="UP001283361">
    <property type="component" value="Unassembled WGS sequence"/>
</dbReference>
<dbReference type="AlphaFoldDB" id="A0AAE0ZVU2"/>
<sequence length="270" mass="30062">MDVQSAEMSIERTPDRMNRDRLKTRGSENNHCCTDDAPIMHLRRQAMHICLDETVLPVTNHEHVAVDARPLSHLRRPQDIFTGQGRVSSRPSSRCLTVKPITLMANISKARFYCRVSWTCVAVQAYTFFKAVVTLPRQLVPTGSRLCGNSGTWCNEVNADIRKEVAPEGTSCPLTHIGCVLCWQQEATCHVRGYQQNTRRNGIINGNFGFSALTGIRLSGLTPRVFVAGGSTRDGIVVIVLTLWFLGLDEQQCCRLEENDCLQAGMASLE</sequence>
<protein>
    <submittedName>
        <fullName evidence="2">Uncharacterized protein</fullName>
    </submittedName>
</protein>
<keyword evidence="3" id="KW-1185">Reference proteome</keyword>
<accession>A0AAE0ZVU2</accession>
<organism evidence="2 3">
    <name type="scientific">Elysia crispata</name>
    <name type="common">lettuce slug</name>
    <dbReference type="NCBI Taxonomy" id="231223"/>
    <lineage>
        <taxon>Eukaryota</taxon>
        <taxon>Metazoa</taxon>
        <taxon>Spiralia</taxon>
        <taxon>Lophotrochozoa</taxon>
        <taxon>Mollusca</taxon>
        <taxon>Gastropoda</taxon>
        <taxon>Heterobranchia</taxon>
        <taxon>Euthyneura</taxon>
        <taxon>Panpulmonata</taxon>
        <taxon>Sacoglossa</taxon>
        <taxon>Placobranchoidea</taxon>
        <taxon>Plakobranchidae</taxon>
        <taxon>Elysia</taxon>
    </lineage>
</organism>
<name>A0AAE0ZVU2_9GAST</name>
<evidence type="ECO:0000313" key="2">
    <source>
        <dbReference type="EMBL" id="KAK3776449.1"/>
    </source>
</evidence>
<feature type="region of interest" description="Disordered" evidence="1">
    <location>
        <begin position="1"/>
        <end position="25"/>
    </location>
</feature>
<evidence type="ECO:0000256" key="1">
    <source>
        <dbReference type="SAM" id="MobiDB-lite"/>
    </source>
</evidence>
<evidence type="ECO:0000313" key="3">
    <source>
        <dbReference type="Proteomes" id="UP001283361"/>
    </source>
</evidence>
<dbReference type="EMBL" id="JAWDGP010003216">
    <property type="protein sequence ID" value="KAK3776449.1"/>
    <property type="molecule type" value="Genomic_DNA"/>
</dbReference>